<proteinExistence type="predicted"/>
<evidence type="ECO:0000313" key="1">
    <source>
        <dbReference type="EMBL" id="GES90596.1"/>
    </source>
</evidence>
<name>A0A8H3LQE0_9GLOM</name>
<comment type="caution">
    <text evidence="1">The sequence shown here is derived from an EMBL/GenBank/DDBJ whole genome shotgun (WGS) entry which is preliminary data.</text>
</comment>
<organism evidence="1 2">
    <name type="scientific">Rhizophagus clarus</name>
    <dbReference type="NCBI Taxonomy" id="94130"/>
    <lineage>
        <taxon>Eukaryota</taxon>
        <taxon>Fungi</taxon>
        <taxon>Fungi incertae sedis</taxon>
        <taxon>Mucoromycota</taxon>
        <taxon>Glomeromycotina</taxon>
        <taxon>Glomeromycetes</taxon>
        <taxon>Glomerales</taxon>
        <taxon>Glomeraceae</taxon>
        <taxon>Rhizophagus</taxon>
    </lineage>
</organism>
<evidence type="ECO:0000313" key="2">
    <source>
        <dbReference type="Proteomes" id="UP000615446"/>
    </source>
</evidence>
<protein>
    <submittedName>
        <fullName evidence="1">Uncharacterized protein</fullName>
    </submittedName>
</protein>
<accession>A0A8H3LQE0</accession>
<reference evidence="1" key="1">
    <citation type="submission" date="2019-10" db="EMBL/GenBank/DDBJ databases">
        <title>Conservation and host-specific expression of non-tandemly repeated heterogenous ribosome RNA gene in arbuscular mycorrhizal fungi.</title>
        <authorList>
            <person name="Maeda T."/>
            <person name="Kobayashi Y."/>
            <person name="Nakagawa T."/>
            <person name="Ezawa T."/>
            <person name="Yamaguchi K."/>
            <person name="Bino T."/>
            <person name="Nishimoto Y."/>
            <person name="Shigenobu S."/>
            <person name="Kawaguchi M."/>
        </authorList>
    </citation>
    <scope>NUCLEOTIDE SEQUENCE</scope>
    <source>
        <strain evidence="1">HR1</strain>
    </source>
</reference>
<gene>
    <name evidence="1" type="ORF">RCL2_001743600</name>
</gene>
<dbReference type="OrthoDB" id="2305953at2759"/>
<dbReference type="AlphaFoldDB" id="A0A8H3LQE0"/>
<dbReference type="EMBL" id="BLAL01000196">
    <property type="protein sequence ID" value="GES90596.1"/>
    <property type="molecule type" value="Genomic_DNA"/>
</dbReference>
<dbReference type="Proteomes" id="UP000615446">
    <property type="component" value="Unassembled WGS sequence"/>
</dbReference>
<sequence length="92" mass="10534">MMGVELENIFKKADTLEEICAAANKNEDLKNGLHNSNTDCYEEFKTVYNIETTEKFRSTLIAAMENTERASPSILTNTKVRDIIQYFQCGKF</sequence>